<dbReference type="EMBL" id="JQJD01000047">
    <property type="protein sequence ID" value="KGN79772.1"/>
    <property type="molecule type" value="Genomic_DNA"/>
</dbReference>
<keyword evidence="1" id="KW-0732">Signal</keyword>
<dbReference type="Pfam" id="PF22043">
    <property type="entry name" value="DUF6935"/>
    <property type="match status" value="1"/>
</dbReference>
<feature type="domain" description="DUF6935" evidence="2">
    <location>
        <begin position="57"/>
        <end position="225"/>
    </location>
</feature>
<proteinExistence type="predicted"/>
<keyword evidence="4" id="KW-1185">Reference proteome</keyword>
<feature type="signal peptide" evidence="1">
    <location>
        <begin position="1"/>
        <end position="22"/>
    </location>
</feature>
<organism evidence="3 4">
    <name type="scientific">Porphyromonas cangingivalis</name>
    <dbReference type="NCBI Taxonomy" id="36874"/>
    <lineage>
        <taxon>Bacteria</taxon>
        <taxon>Pseudomonadati</taxon>
        <taxon>Bacteroidota</taxon>
        <taxon>Bacteroidia</taxon>
        <taxon>Bacteroidales</taxon>
        <taxon>Porphyromonadaceae</taxon>
        <taxon>Porphyromonas</taxon>
    </lineage>
</organism>
<protein>
    <recommendedName>
        <fullName evidence="2">DUF6935 domain-containing protein</fullName>
    </recommendedName>
</protein>
<evidence type="ECO:0000313" key="3">
    <source>
        <dbReference type="EMBL" id="KGN79772.1"/>
    </source>
</evidence>
<dbReference type="Proteomes" id="UP000030125">
    <property type="component" value="Unassembled WGS sequence"/>
</dbReference>
<dbReference type="OrthoDB" id="980987at2"/>
<dbReference type="AlphaFoldDB" id="A0A0A2EPZ7"/>
<dbReference type="InterPro" id="IPR053907">
    <property type="entry name" value="DUF6935"/>
</dbReference>
<dbReference type="eggNOG" id="COG5492">
    <property type="taxonomic scope" value="Bacteria"/>
</dbReference>
<gene>
    <name evidence="3" type="ORF">HQ35_07150</name>
</gene>
<name>A0A0A2EPZ7_PORCN</name>
<reference evidence="3 4" key="1">
    <citation type="submission" date="2014-08" db="EMBL/GenBank/DDBJ databases">
        <title>Porphyromonas cangingivalis strain:COT-109_OH1386 Genome sequencing.</title>
        <authorList>
            <person name="Wallis C."/>
            <person name="Deusch O."/>
            <person name="O'Flynn C."/>
            <person name="Davis I."/>
            <person name="Jospin G."/>
            <person name="Darling A.E."/>
            <person name="Coil D.A."/>
            <person name="Alexiev A."/>
            <person name="Horsfall A."/>
            <person name="Kirkwood N."/>
            <person name="Harris S."/>
            <person name="Eisen J.A."/>
        </authorList>
    </citation>
    <scope>NUCLEOTIDE SEQUENCE [LARGE SCALE GENOMIC DNA]</scope>
    <source>
        <strain evidence="4">COT-109 OH1386</strain>
    </source>
</reference>
<comment type="caution">
    <text evidence="3">The sequence shown here is derived from an EMBL/GenBank/DDBJ whole genome shotgun (WGS) entry which is preliminary data.</text>
</comment>
<feature type="chain" id="PRO_5001986296" description="DUF6935 domain-containing protein" evidence="1">
    <location>
        <begin position="23"/>
        <end position="235"/>
    </location>
</feature>
<evidence type="ECO:0000259" key="2">
    <source>
        <dbReference type="Pfam" id="PF22043"/>
    </source>
</evidence>
<evidence type="ECO:0000256" key="1">
    <source>
        <dbReference type="SAM" id="SignalP"/>
    </source>
</evidence>
<accession>A0A0A2EPZ7</accession>
<sequence length="235" mass="26461">MKRALFVTLCVFLGLSNTKVFASCTSKQNRPPIEVKMSGSIDHQRCIAGQKATVTFNRFPATMKEFEQVRTQIGTEPHGAVALQVMAYEMFRRDRDLGLKCIALNNVSNHSGKDSSPIRQLTSIFREDNSARPYQMASFLKGATPENGYNPTKPYTIEVFSDQGRGYEESNAYQTTVVRMYIVTSGRDDKQVPISVVKTFKPDENSNGTYFIVTSSPLYSRCKEKSFQNEFKGLD</sequence>
<evidence type="ECO:0000313" key="4">
    <source>
        <dbReference type="Proteomes" id="UP000030125"/>
    </source>
</evidence>
<dbReference type="RefSeq" id="WP_036852074.1">
    <property type="nucleotide sequence ID" value="NZ_JQJD01000047.1"/>
</dbReference>